<dbReference type="GO" id="GO:0005615">
    <property type="term" value="C:extracellular space"/>
    <property type="evidence" value="ECO:0007669"/>
    <property type="project" value="TreeGrafter"/>
</dbReference>
<keyword evidence="3" id="KW-0732">Signal</keyword>
<dbReference type="Pfam" id="PF24517">
    <property type="entry name" value="CBM96"/>
    <property type="match status" value="1"/>
</dbReference>
<keyword evidence="7" id="KW-1185">Reference proteome</keyword>
<dbReference type="InterPro" id="IPR036378">
    <property type="entry name" value="FAS1_dom_sf"/>
</dbReference>
<dbReference type="SUPFAM" id="SSF82153">
    <property type="entry name" value="FAS1 domain"/>
    <property type="match status" value="1"/>
</dbReference>
<proteinExistence type="predicted"/>
<evidence type="ECO:0000313" key="7">
    <source>
        <dbReference type="Proteomes" id="UP000248987"/>
    </source>
</evidence>
<evidence type="ECO:0000256" key="3">
    <source>
        <dbReference type="ARBA" id="ARBA00022729"/>
    </source>
</evidence>
<dbReference type="InterPro" id="IPR000782">
    <property type="entry name" value="FAS1_domain"/>
</dbReference>
<dbReference type="EMBL" id="QLLQ01000001">
    <property type="protein sequence ID" value="RAJ27679.1"/>
    <property type="molecule type" value="Genomic_DNA"/>
</dbReference>
<dbReference type="Pfam" id="PF02469">
    <property type="entry name" value="Fasciclin"/>
    <property type="match status" value="1"/>
</dbReference>
<protein>
    <submittedName>
        <fullName evidence="6">Cadherin-like protein</fullName>
    </submittedName>
</protein>
<dbReference type="RefSeq" id="WP_066432663.1">
    <property type="nucleotide sequence ID" value="NZ_QLLQ01000001.1"/>
</dbReference>
<dbReference type="STRING" id="49280.A9996_06980"/>
<feature type="transmembrane region" description="Helical" evidence="4">
    <location>
        <begin position="12"/>
        <end position="32"/>
    </location>
</feature>
<comment type="caution">
    <text evidence="6">The sequence shown here is derived from an EMBL/GenBank/DDBJ whole genome shotgun (WGS) entry which is preliminary data.</text>
</comment>
<comment type="subcellular location">
    <subcellularLocation>
        <location evidence="1">Secreted</location>
    </subcellularLocation>
</comment>
<dbReference type="InterPro" id="IPR055372">
    <property type="entry name" value="CBM96"/>
</dbReference>
<evidence type="ECO:0000259" key="5">
    <source>
        <dbReference type="PROSITE" id="PS50213"/>
    </source>
</evidence>
<dbReference type="SMART" id="SM00554">
    <property type="entry name" value="FAS1"/>
    <property type="match status" value="1"/>
</dbReference>
<gene>
    <name evidence="6" type="ORF">LX77_00253</name>
</gene>
<evidence type="ECO:0000256" key="4">
    <source>
        <dbReference type="SAM" id="Phobius"/>
    </source>
</evidence>
<dbReference type="AlphaFoldDB" id="A0A1A7R1E2"/>
<dbReference type="PANTHER" id="PTHR10900">
    <property type="entry name" value="PERIOSTIN-RELATED"/>
    <property type="match status" value="1"/>
</dbReference>
<sequence length="482" mass="53057">MKNYKLTSYTKIGIFFTIAMSFFFGCEIQDGFSYKESNSNKPLGVTAWQYIQTHDSLNLMQEAIKLTNTQDLYDVSTGKTFIAPTNEAFKEYLQNNAYQSLSEVPVPILRNALKYHVVNAYVSFDDPDLMESNNPIAYTSQNGQTLFLSHRSNFTGLVNEGTSKQWEIVTSNLKALNGVIHVVSSIVYFSALSSGSDGPDPTVVRDTIFPIADTYVNGGSRSAQNFGADPLLKLKNVTGNGGYDRKSFLMYDLNDFTKEGVIVDLKLEIAVKFTAAKGIDLDVYNVKDTLWTELGLTFDNATLPTTPPVSSIISRKISTFEFDMTDYYKSLDYNGRISLMIDQEAGRDETDEFHSKENTGGFNPPMLIARFASGDTVLNIDKNTGFSLSSGEAYVFSNDILLVSGSPAGDVKFIIKEAPQFGWLVSGASILKVGDSFTQEDVDVMNLLYINNGSGSSDKIVVSAEDKAGANLDNFDIVVTIQ</sequence>
<keyword evidence="4" id="KW-0812">Transmembrane</keyword>
<dbReference type="PANTHER" id="PTHR10900:SF77">
    <property type="entry name" value="FI19380P1"/>
    <property type="match status" value="1"/>
</dbReference>
<dbReference type="Pfam" id="PF16184">
    <property type="entry name" value="Cadherin_3"/>
    <property type="match status" value="1"/>
</dbReference>
<dbReference type="Proteomes" id="UP000248987">
    <property type="component" value="Unassembled WGS sequence"/>
</dbReference>
<keyword evidence="4" id="KW-0472">Membrane</keyword>
<dbReference type="PROSITE" id="PS50213">
    <property type="entry name" value="FAS1"/>
    <property type="match status" value="1"/>
</dbReference>
<evidence type="ECO:0000313" key="6">
    <source>
        <dbReference type="EMBL" id="RAJ27679.1"/>
    </source>
</evidence>
<evidence type="ECO:0000256" key="1">
    <source>
        <dbReference type="ARBA" id="ARBA00004613"/>
    </source>
</evidence>
<dbReference type="InterPro" id="IPR050904">
    <property type="entry name" value="Adhesion/Biosynth-related"/>
</dbReference>
<reference evidence="6 7" key="1">
    <citation type="submission" date="2018-06" db="EMBL/GenBank/DDBJ databases">
        <title>Genomic Encyclopedia of Archaeal and Bacterial Type Strains, Phase II (KMG-II): from individual species to whole genera.</title>
        <authorList>
            <person name="Goeker M."/>
        </authorList>
    </citation>
    <scope>NUCLEOTIDE SEQUENCE [LARGE SCALE GENOMIC DNA]</scope>
    <source>
        <strain evidence="6 7">DSM 12408</strain>
    </source>
</reference>
<keyword evidence="2" id="KW-0964">Secreted</keyword>
<dbReference type="PROSITE" id="PS51257">
    <property type="entry name" value="PROKAR_LIPOPROTEIN"/>
    <property type="match status" value="1"/>
</dbReference>
<name>A0A1A7R1E2_9FLAO</name>
<dbReference type="Gene3D" id="2.30.180.10">
    <property type="entry name" value="FAS1 domain"/>
    <property type="match status" value="1"/>
</dbReference>
<dbReference type="NCBIfam" id="NF033679">
    <property type="entry name" value="DNRLRE_dom"/>
    <property type="match status" value="1"/>
</dbReference>
<organism evidence="6 7">
    <name type="scientific">Gelidibacter algens</name>
    <dbReference type="NCBI Taxonomy" id="49280"/>
    <lineage>
        <taxon>Bacteria</taxon>
        <taxon>Pseudomonadati</taxon>
        <taxon>Bacteroidota</taxon>
        <taxon>Flavobacteriia</taxon>
        <taxon>Flavobacteriales</taxon>
        <taxon>Flavobacteriaceae</taxon>
        <taxon>Gelidibacter</taxon>
    </lineage>
</organism>
<feature type="domain" description="FAS1" evidence="5">
    <location>
        <begin position="44"/>
        <end position="187"/>
    </location>
</feature>
<evidence type="ECO:0000256" key="2">
    <source>
        <dbReference type="ARBA" id="ARBA00022525"/>
    </source>
</evidence>
<keyword evidence="4" id="KW-1133">Transmembrane helix</keyword>
<accession>A0A1A7R1E2</accession>